<dbReference type="Gene3D" id="3.40.50.150">
    <property type="entry name" value="Vaccinia Virus protein VP39"/>
    <property type="match status" value="1"/>
</dbReference>
<dbReference type="Proteomes" id="UP000675880">
    <property type="component" value="Unassembled WGS sequence"/>
</dbReference>
<proteinExistence type="predicted"/>
<keyword evidence="2" id="KW-1185">Reference proteome</keyword>
<comment type="caution">
    <text evidence="1">The sequence shown here is derived from an EMBL/GenBank/DDBJ whole genome shotgun (WGS) entry which is preliminary data.</text>
</comment>
<evidence type="ECO:0000313" key="1">
    <source>
        <dbReference type="EMBL" id="CAE6757949.1"/>
    </source>
</evidence>
<evidence type="ECO:0000313" key="2">
    <source>
        <dbReference type="Proteomes" id="UP000675880"/>
    </source>
</evidence>
<protein>
    <recommendedName>
        <fullName evidence="3">Methyltransferase</fullName>
    </recommendedName>
</protein>
<dbReference type="RefSeq" id="WP_213042653.1">
    <property type="nucleotide sequence ID" value="NZ_CAJNBJ010000016.1"/>
</dbReference>
<sequence length="283" mass="32101">MGTTSPATSRSASELTASSADLQPASLRYSLVQRCRSLYHGLWLRLSERVRWSRRPYHETPVGHFSDLAPWQTTRIEALRARYDAGFESRYGHHTALANYAYLDVLDQAWNATARPIPEGGRVTDVGCANFWYALTLHKFFRPAILTGVDVEGFRLYPTGYSRYDAAAGYITDLPQTSFVVADYSMLEEQADVITAWFPFVTPAPVLAWRLPLTLFSPERFFLRIARNLAGSGTFFMVNQGLEEADLAADYCRRAGLRSQGQWVHPQPLRPRPHPPVASWWRI</sequence>
<organism evidence="1 2">
    <name type="scientific">Nitrospira defluvii</name>
    <dbReference type="NCBI Taxonomy" id="330214"/>
    <lineage>
        <taxon>Bacteria</taxon>
        <taxon>Pseudomonadati</taxon>
        <taxon>Nitrospirota</taxon>
        <taxon>Nitrospiria</taxon>
        <taxon>Nitrospirales</taxon>
        <taxon>Nitrospiraceae</taxon>
        <taxon>Nitrospira</taxon>
    </lineage>
</organism>
<dbReference type="EMBL" id="CAJNBJ010000016">
    <property type="protein sequence ID" value="CAE6757949.1"/>
    <property type="molecule type" value="Genomic_DNA"/>
</dbReference>
<name>A0ABN7LPD4_9BACT</name>
<evidence type="ECO:0008006" key="3">
    <source>
        <dbReference type="Google" id="ProtNLM"/>
    </source>
</evidence>
<dbReference type="SUPFAM" id="SSF53335">
    <property type="entry name" value="S-adenosyl-L-methionine-dependent methyltransferases"/>
    <property type="match status" value="1"/>
</dbReference>
<accession>A0ABN7LPD4</accession>
<gene>
    <name evidence="1" type="ORF">NSPZN2_30499</name>
</gene>
<reference evidence="1 2" key="1">
    <citation type="submission" date="2021-02" db="EMBL/GenBank/DDBJ databases">
        <authorList>
            <person name="Han P."/>
        </authorList>
    </citation>
    <scope>NUCLEOTIDE SEQUENCE [LARGE SCALE GENOMIC DNA]</scope>
    <source>
        <strain evidence="1">Candidatus Nitrospira sp. ZN2</strain>
    </source>
</reference>
<dbReference type="InterPro" id="IPR029063">
    <property type="entry name" value="SAM-dependent_MTases_sf"/>
</dbReference>